<reference evidence="14 15" key="1">
    <citation type="submission" date="2023-03" db="EMBL/GenBank/DDBJ databases">
        <title>Draft genome sequence of the bacteria which degrade cell wall of Tricholomamatutake.</title>
        <authorList>
            <person name="Konishi Y."/>
            <person name="Fukuta Y."/>
            <person name="Shirasaka N."/>
        </authorList>
    </citation>
    <scope>NUCLEOTIDE SEQUENCE [LARGE SCALE GENOMIC DNA]</scope>
    <source>
        <strain evidence="15">mu1</strain>
    </source>
</reference>
<feature type="domain" description="Carbohydrate kinase PfkB" evidence="13">
    <location>
        <begin position="7"/>
        <end position="297"/>
    </location>
</feature>
<feature type="binding site" evidence="12">
    <location>
        <begin position="15"/>
        <end position="17"/>
    </location>
    <ligand>
        <name>substrate</name>
    </ligand>
</feature>
<dbReference type="PRINTS" id="PR00990">
    <property type="entry name" value="RIBOKINASE"/>
</dbReference>
<organism evidence="14 15">
    <name type="scientific">Paenibacillus glycanilyticus</name>
    <dbReference type="NCBI Taxonomy" id="126569"/>
    <lineage>
        <taxon>Bacteria</taxon>
        <taxon>Bacillati</taxon>
        <taxon>Bacillota</taxon>
        <taxon>Bacilli</taxon>
        <taxon>Bacillales</taxon>
        <taxon>Paenibacillaceae</taxon>
        <taxon>Paenibacillus</taxon>
    </lineage>
</organism>
<keyword evidence="8 12" id="KW-0067">ATP-binding</keyword>
<evidence type="ECO:0000256" key="10">
    <source>
        <dbReference type="ARBA" id="ARBA00022958"/>
    </source>
</evidence>
<evidence type="ECO:0000256" key="7">
    <source>
        <dbReference type="ARBA" id="ARBA00022777"/>
    </source>
</evidence>
<dbReference type="HAMAP" id="MF_01987">
    <property type="entry name" value="Ribokinase"/>
    <property type="match status" value="1"/>
</dbReference>
<feature type="active site" description="Proton acceptor" evidence="12">
    <location>
        <position position="255"/>
    </location>
</feature>
<dbReference type="EC" id="2.7.1.15" evidence="2 12"/>
<comment type="activity regulation">
    <text evidence="12">Activated by a monovalent cation that binds near, but not in, the active site. The most likely occupant of the site in vivo is potassium. Ion binding induces a conformational change that may alter substrate affinity.</text>
</comment>
<proteinExistence type="inferred from homology"/>
<comment type="subunit">
    <text evidence="12">Homodimer.</text>
</comment>
<accession>A0ABQ6G8K7</accession>
<dbReference type="InterPro" id="IPR011611">
    <property type="entry name" value="PfkB_dom"/>
</dbReference>
<feature type="binding site" evidence="12">
    <location>
        <position position="285"/>
    </location>
    <ligand>
        <name>K(+)</name>
        <dbReference type="ChEBI" id="CHEBI:29103"/>
    </ligand>
</feature>
<comment type="subcellular location">
    <subcellularLocation>
        <location evidence="12">Cytoplasm</location>
    </subcellularLocation>
</comment>
<comment type="similarity">
    <text evidence="12">Belongs to the carbohydrate kinase PfkB family. Ribokinase subfamily.</text>
</comment>
<evidence type="ECO:0000256" key="5">
    <source>
        <dbReference type="ARBA" id="ARBA00022723"/>
    </source>
</evidence>
<comment type="pathway">
    <text evidence="12">Carbohydrate metabolism; D-ribose degradation; D-ribose 5-phosphate from beta-D-ribopyranose: step 2/2.</text>
</comment>
<evidence type="ECO:0000256" key="2">
    <source>
        <dbReference type="ARBA" id="ARBA00012035"/>
    </source>
</evidence>
<feature type="binding site" evidence="12">
    <location>
        <position position="290"/>
    </location>
    <ligand>
        <name>K(+)</name>
        <dbReference type="ChEBI" id="CHEBI:29103"/>
    </ligand>
</feature>
<feature type="binding site" evidence="12">
    <location>
        <position position="187"/>
    </location>
    <ligand>
        <name>ATP</name>
        <dbReference type="ChEBI" id="CHEBI:30616"/>
    </ligand>
</feature>
<comment type="caution">
    <text evidence="12">Lacks conserved residue(s) required for the propagation of feature annotation.</text>
</comment>
<dbReference type="InterPro" id="IPR029056">
    <property type="entry name" value="Ribokinase-like"/>
</dbReference>
<dbReference type="RefSeq" id="WP_284238034.1">
    <property type="nucleotide sequence ID" value="NZ_BSSQ01000006.1"/>
</dbReference>
<evidence type="ECO:0000256" key="1">
    <source>
        <dbReference type="ARBA" id="ARBA00005380"/>
    </source>
</evidence>
<comment type="caution">
    <text evidence="14">The sequence shown here is derived from an EMBL/GenBank/DDBJ whole genome shotgun (WGS) entry which is preliminary data.</text>
</comment>
<dbReference type="InterPro" id="IPR002139">
    <property type="entry name" value="Ribo/fructo_kinase"/>
</dbReference>
<dbReference type="SUPFAM" id="SSF53613">
    <property type="entry name" value="Ribokinase-like"/>
    <property type="match status" value="1"/>
</dbReference>
<dbReference type="PANTHER" id="PTHR10584:SF166">
    <property type="entry name" value="RIBOKINASE"/>
    <property type="match status" value="1"/>
</dbReference>
<feature type="binding site" evidence="12">
    <location>
        <position position="251"/>
    </location>
    <ligand>
        <name>K(+)</name>
        <dbReference type="ChEBI" id="CHEBI:29103"/>
    </ligand>
</feature>
<evidence type="ECO:0000256" key="12">
    <source>
        <dbReference type="HAMAP-Rule" id="MF_01987"/>
    </source>
</evidence>
<dbReference type="Pfam" id="PF00294">
    <property type="entry name" value="PfkB"/>
    <property type="match status" value="1"/>
</dbReference>
<feature type="binding site" evidence="12">
    <location>
        <position position="255"/>
    </location>
    <ligand>
        <name>substrate</name>
    </ligand>
</feature>
<keyword evidence="10 12" id="KW-0630">Potassium</keyword>
<feature type="binding site" evidence="12">
    <location>
        <begin position="43"/>
        <end position="47"/>
    </location>
    <ligand>
        <name>substrate</name>
    </ligand>
</feature>
<sequence>MEHKRPKLVVIGSLNMDIVVETNAYPQVGETITGERVRFIPGGKGANQAVAGARLGADTTMIGAVGDDAFGDELLSALRKDGVDIAGVKRVAGTASGIASIYVAEGDNSIVVVPGANGLVEPADIDRCEDKLKEADIVLLQLEIPAQTVLYAARKAKSLGKLVVLNPAPAQQLPEELFGLVDYLTPNRTELSEYTGVDADGDALEPAIRRMMELGASHVVTTLGASGSAYLNEAGELERIAGYRMPVIDTTGAGDCYNAALSVALASGRALGEAVDYASMASALSVTKFGAQTGMPTDEEVARFAKEQGK</sequence>
<evidence type="ECO:0000313" key="15">
    <source>
        <dbReference type="Proteomes" id="UP001157114"/>
    </source>
</evidence>
<keyword evidence="6 12" id="KW-0547">Nucleotide-binding</keyword>
<evidence type="ECO:0000256" key="6">
    <source>
        <dbReference type="ARBA" id="ARBA00022741"/>
    </source>
</evidence>
<protein>
    <recommendedName>
        <fullName evidence="3 12">Ribokinase</fullName>
        <shortName evidence="12">RK</shortName>
        <ecNumber evidence="2 12">2.7.1.15</ecNumber>
    </recommendedName>
</protein>
<dbReference type="PROSITE" id="PS00583">
    <property type="entry name" value="PFKB_KINASES_1"/>
    <property type="match status" value="1"/>
</dbReference>
<keyword evidence="5 12" id="KW-0479">Metal-binding</keyword>
<dbReference type="InterPro" id="IPR002173">
    <property type="entry name" value="Carboh/pur_kinase_PfkB_CS"/>
</dbReference>
<dbReference type="CDD" id="cd01174">
    <property type="entry name" value="ribokinase"/>
    <property type="match status" value="1"/>
</dbReference>
<feature type="binding site" evidence="12">
    <location>
        <position position="249"/>
    </location>
    <ligand>
        <name>K(+)</name>
        <dbReference type="ChEBI" id="CHEBI:29103"/>
    </ligand>
</feature>
<comment type="similarity">
    <text evidence="1">Belongs to the carbohydrate kinase pfkB family.</text>
</comment>
<evidence type="ECO:0000256" key="11">
    <source>
        <dbReference type="ARBA" id="ARBA00023277"/>
    </source>
</evidence>
<dbReference type="PROSITE" id="PS00584">
    <property type="entry name" value="PFKB_KINASES_2"/>
    <property type="match status" value="1"/>
</dbReference>
<dbReference type="Proteomes" id="UP001157114">
    <property type="component" value="Unassembled WGS sequence"/>
</dbReference>
<evidence type="ECO:0000256" key="3">
    <source>
        <dbReference type="ARBA" id="ARBA00016943"/>
    </source>
</evidence>
<feature type="binding site" evidence="12">
    <location>
        <begin position="254"/>
        <end position="255"/>
    </location>
    <ligand>
        <name>ATP</name>
        <dbReference type="ChEBI" id="CHEBI:30616"/>
    </ligand>
</feature>
<keyword evidence="11 12" id="KW-0119">Carbohydrate metabolism</keyword>
<dbReference type="PANTHER" id="PTHR10584">
    <property type="entry name" value="SUGAR KINASE"/>
    <property type="match status" value="1"/>
</dbReference>
<comment type="cofactor">
    <cofactor evidence="12">
        <name>Mg(2+)</name>
        <dbReference type="ChEBI" id="CHEBI:18420"/>
    </cofactor>
    <text evidence="12">Requires a divalent cation, most likely magnesium in vivo, as an electrophilic catalyst to aid phosphoryl group transfer. It is the chelate of the metal and the nucleotide that is the actual substrate.</text>
</comment>
<dbReference type="InterPro" id="IPR011877">
    <property type="entry name" value="Ribokinase"/>
</dbReference>
<evidence type="ECO:0000256" key="9">
    <source>
        <dbReference type="ARBA" id="ARBA00022842"/>
    </source>
</evidence>
<feature type="binding site" evidence="12">
    <location>
        <begin position="222"/>
        <end position="227"/>
    </location>
    <ligand>
        <name>ATP</name>
        <dbReference type="ChEBI" id="CHEBI:30616"/>
    </ligand>
</feature>
<gene>
    <name evidence="14" type="primary">rbsK_2</name>
    <name evidence="12" type="synonym">rbsK</name>
    <name evidence="14" type="ORF">MU1_16340</name>
</gene>
<dbReference type="EMBL" id="BSSQ01000006">
    <property type="protein sequence ID" value="GLX67289.1"/>
    <property type="molecule type" value="Genomic_DNA"/>
</dbReference>
<feature type="binding site" evidence="12">
    <location>
        <position position="143"/>
    </location>
    <ligand>
        <name>substrate</name>
    </ligand>
</feature>
<evidence type="ECO:0000256" key="8">
    <source>
        <dbReference type="ARBA" id="ARBA00022840"/>
    </source>
</evidence>
<name>A0ABQ6G8K7_9BACL</name>
<evidence type="ECO:0000256" key="4">
    <source>
        <dbReference type="ARBA" id="ARBA00022679"/>
    </source>
</evidence>
<keyword evidence="4 12" id="KW-0808">Transferase</keyword>
<comment type="function">
    <text evidence="12">Catalyzes the phosphorylation of ribose at O-5 in a reaction requiring ATP and magnesium. The resulting D-ribose-5-phosphate can then be used either for sythesis of nucleotides, histidine, and tryptophan, or as a component of the pentose phosphate pathway.</text>
</comment>
<dbReference type="Gene3D" id="3.40.1190.20">
    <property type="match status" value="1"/>
</dbReference>
<evidence type="ECO:0000313" key="14">
    <source>
        <dbReference type="EMBL" id="GLX67289.1"/>
    </source>
</evidence>
<feature type="binding site" evidence="12">
    <location>
        <position position="288"/>
    </location>
    <ligand>
        <name>K(+)</name>
        <dbReference type="ChEBI" id="CHEBI:29103"/>
    </ligand>
</feature>
<keyword evidence="15" id="KW-1185">Reference proteome</keyword>
<dbReference type="NCBIfam" id="TIGR02152">
    <property type="entry name" value="D_ribokin_bact"/>
    <property type="match status" value="1"/>
</dbReference>
<keyword evidence="7 12" id="KW-0418">Kinase</keyword>
<evidence type="ECO:0000259" key="13">
    <source>
        <dbReference type="Pfam" id="PF00294"/>
    </source>
</evidence>
<keyword evidence="9 12" id="KW-0460">Magnesium</keyword>
<keyword evidence="12" id="KW-0963">Cytoplasm</keyword>
<comment type="catalytic activity">
    <reaction evidence="12">
        <text>D-ribose + ATP = D-ribose 5-phosphate + ADP + H(+)</text>
        <dbReference type="Rhea" id="RHEA:13697"/>
        <dbReference type="ChEBI" id="CHEBI:15378"/>
        <dbReference type="ChEBI" id="CHEBI:30616"/>
        <dbReference type="ChEBI" id="CHEBI:47013"/>
        <dbReference type="ChEBI" id="CHEBI:78346"/>
        <dbReference type="ChEBI" id="CHEBI:456216"/>
        <dbReference type="EC" id="2.7.1.15"/>
    </reaction>
</comment>